<dbReference type="SUPFAM" id="SSF56601">
    <property type="entry name" value="beta-lactamase/transpeptidase-like"/>
    <property type="match status" value="1"/>
</dbReference>
<dbReference type="Pfam" id="PF00768">
    <property type="entry name" value="Peptidase_S11"/>
    <property type="match status" value="1"/>
</dbReference>
<evidence type="ECO:0000256" key="6">
    <source>
        <dbReference type="ARBA" id="ARBA00023316"/>
    </source>
</evidence>
<comment type="caution">
    <text evidence="10">The sequence shown here is derived from an EMBL/GenBank/DDBJ whole genome shotgun (WGS) entry which is preliminary data.</text>
</comment>
<dbReference type="InterPro" id="IPR018044">
    <property type="entry name" value="Peptidase_S11"/>
</dbReference>
<feature type="chain" id="PRO_5045980152" evidence="8">
    <location>
        <begin position="37"/>
        <end position="300"/>
    </location>
</feature>
<dbReference type="Gene3D" id="3.40.710.10">
    <property type="entry name" value="DD-peptidase/beta-lactamase superfamily"/>
    <property type="match status" value="1"/>
</dbReference>
<evidence type="ECO:0000313" key="10">
    <source>
        <dbReference type="EMBL" id="GAA2503341.1"/>
    </source>
</evidence>
<evidence type="ECO:0000256" key="3">
    <source>
        <dbReference type="ARBA" id="ARBA00022801"/>
    </source>
</evidence>
<name>A0ABN3MJN7_STRLO</name>
<dbReference type="PANTHER" id="PTHR21581">
    <property type="entry name" value="D-ALANYL-D-ALANINE CARBOXYPEPTIDASE"/>
    <property type="match status" value="1"/>
</dbReference>
<dbReference type="PRINTS" id="PR00725">
    <property type="entry name" value="DADACBPTASE1"/>
</dbReference>
<accession>A0ABN3MJN7</accession>
<keyword evidence="4" id="KW-0133">Cell shape</keyword>
<evidence type="ECO:0000256" key="7">
    <source>
        <dbReference type="RuleBase" id="RU004016"/>
    </source>
</evidence>
<dbReference type="InterPro" id="IPR012338">
    <property type="entry name" value="Beta-lactam/transpept-like"/>
</dbReference>
<organism evidence="10 11">
    <name type="scientific">Streptomyces longisporus</name>
    <dbReference type="NCBI Taxonomy" id="1948"/>
    <lineage>
        <taxon>Bacteria</taxon>
        <taxon>Bacillati</taxon>
        <taxon>Actinomycetota</taxon>
        <taxon>Actinomycetes</taxon>
        <taxon>Kitasatosporales</taxon>
        <taxon>Streptomycetaceae</taxon>
        <taxon>Streptomyces</taxon>
    </lineage>
</organism>
<sequence length="300" mass="31221">MITGIPGSRVRRAAAVTVTAGAMLATAALTAAPAQAVSAPTIVAKGGYVMNNANAKTLYTKAADTKRSTGSTTKIMTAKVVLAQPNLNLDAKVTIQKAYSDYVVANNASQAHLIVGDKVTVRQLLYGLMLPSGCDAAYALADKFGSGSTRDARVKSFIGKMNTAARSLGLTNTHFDSFDGIGNGNNYSTPRDLTKIASSAMKNSTFRTVVKTKSYTAKTVTKTGSIRTMNPWTNTNGLLSSYSGTIGVKTGSGPEAGYCLVFAATRGGKTVIGTVLSSTSIPQREADAKKLMTYGFAQLG</sequence>
<dbReference type="InterPro" id="IPR001967">
    <property type="entry name" value="Peptidase_S11_N"/>
</dbReference>
<evidence type="ECO:0000256" key="8">
    <source>
        <dbReference type="SAM" id="SignalP"/>
    </source>
</evidence>
<feature type="domain" description="Peptidase S11 D-alanyl-D-alanine carboxypeptidase A N-terminal" evidence="9">
    <location>
        <begin position="35"/>
        <end position="277"/>
    </location>
</feature>
<dbReference type="Proteomes" id="UP001501777">
    <property type="component" value="Unassembled WGS sequence"/>
</dbReference>
<evidence type="ECO:0000259" key="9">
    <source>
        <dbReference type="Pfam" id="PF00768"/>
    </source>
</evidence>
<comment type="similarity">
    <text evidence="1 7">Belongs to the peptidase S11 family.</text>
</comment>
<dbReference type="GO" id="GO:0016787">
    <property type="term" value="F:hydrolase activity"/>
    <property type="evidence" value="ECO:0007669"/>
    <property type="project" value="UniProtKB-KW"/>
</dbReference>
<keyword evidence="3 10" id="KW-0378">Hydrolase</keyword>
<reference evidence="10 11" key="1">
    <citation type="journal article" date="2019" name="Int. J. Syst. Evol. Microbiol.">
        <title>The Global Catalogue of Microorganisms (GCM) 10K type strain sequencing project: providing services to taxonomists for standard genome sequencing and annotation.</title>
        <authorList>
            <consortium name="The Broad Institute Genomics Platform"/>
            <consortium name="The Broad Institute Genome Sequencing Center for Infectious Disease"/>
            <person name="Wu L."/>
            <person name="Ma J."/>
        </authorList>
    </citation>
    <scope>NUCLEOTIDE SEQUENCE [LARGE SCALE GENOMIC DNA]</scope>
    <source>
        <strain evidence="10 11">JCM 4395</strain>
    </source>
</reference>
<evidence type="ECO:0000256" key="2">
    <source>
        <dbReference type="ARBA" id="ARBA00022729"/>
    </source>
</evidence>
<evidence type="ECO:0000256" key="5">
    <source>
        <dbReference type="ARBA" id="ARBA00022984"/>
    </source>
</evidence>
<dbReference type="RefSeq" id="WP_344403121.1">
    <property type="nucleotide sequence ID" value="NZ_BAAASG010000012.1"/>
</dbReference>
<dbReference type="EMBL" id="BAAASG010000012">
    <property type="protein sequence ID" value="GAA2503341.1"/>
    <property type="molecule type" value="Genomic_DNA"/>
</dbReference>
<keyword evidence="5" id="KW-0573">Peptidoglycan synthesis</keyword>
<protein>
    <submittedName>
        <fullName evidence="10">Serine hydrolase</fullName>
    </submittedName>
</protein>
<dbReference type="PANTHER" id="PTHR21581:SF33">
    <property type="entry name" value="D-ALANYL-D-ALANINE CARBOXYPEPTIDASE DACB"/>
    <property type="match status" value="1"/>
</dbReference>
<keyword evidence="2 8" id="KW-0732">Signal</keyword>
<keyword evidence="6" id="KW-0961">Cell wall biogenesis/degradation</keyword>
<gene>
    <name evidence="10" type="ORF">GCM10010276_53220</name>
</gene>
<evidence type="ECO:0000313" key="11">
    <source>
        <dbReference type="Proteomes" id="UP001501777"/>
    </source>
</evidence>
<keyword evidence="11" id="KW-1185">Reference proteome</keyword>
<evidence type="ECO:0000256" key="4">
    <source>
        <dbReference type="ARBA" id="ARBA00022960"/>
    </source>
</evidence>
<feature type="signal peptide" evidence="8">
    <location>
        <begin position="1"/>
        <end position="36"/>
    </location>
</feature>
<evidence type="ECO:0000256" key="1">
    <source>
        <dbReference type="ARBA" id="ARBA00007164"/>
    </source>
</evidence>
<proteinExistence type="inferred from homology"/>